<dbReference type="FunFam" id="3.40.50.2020:FF:000004">
    <property type="entry name" value="Adenine phosphoribosyltransferase"/>
    <property type="match status" value="1"/>
</dbReference>
<dbReference type="Gene3D" id="3.40.50.2020">
    <property type="match status" value="1"/>
</dbReference>
<comment type="pathway">
    <text evidence="4 12">Purine metabolism; AMP biosynthesis via salvage pathway; AMP from adenine: step 1/1.</text>
</comment>
<sequence>MDLKGKIRVIEDFPQKGISFKDITTLIKDGEAFKFVIKSLADLVKDKNADIVVGPEARGFIIGAPLAYELGAGFVPTRKNGKLPAKTLNAEYKLEYGTDIIQMHEDAIKPGQRVIVADDLLATGGTALSNIDLVERVGGKVVAVAVVIELTELGGRNVLQNYDVFSLVKYLS</sequence>
<feature type="domain" description="Phosphoribosyltransferase" evidence="13">
    <location>
        <begin position="27"/>
        <end position="149"/>
    </location>
</feature>
<reference evidence="14" key="1">
    <citation type="journal article" date="2016" name="Genome Announc.">
        <title>Draft Genome Sequence of the Syntrophic Lactate-Degrading Bacterium Tepidanaerobacter syntrophicus JLT.</title>
        <authorList>
            <person name="Matsuura N."/>
            <person name="Ohashi A."/>
            <person name="Tourlousse D.M."/>
            <person name="Sekiguchi Y."/>
        </authorList>
    </citation>
    <scope>NUCLEOTIDE SEQUENCE [LARGE SCALE GENOMIC DNA]</scope>
    <source>
        <strain evidence="14">JL</strain>
    </source>
</reference>
<dbReference type="PANTHER" id="PTHR32315:SF3">
    <property type="entry name" value="ADENINE PHOSPHORIBOSYLTRANSFERASE"/>
    <property type="match status" value="1"/>
</dbReference>
<dbReference type="InterPro" id="IPR000836">
    <property type="entry name" value="PRTase_dom"/>
</dbReference>
<keyword evidence="15" id="KW-1185">Reference proteome</keyword>
<dbReference type="AlphaFoldDB" id="A0A0U9HHB1"/>
<evidence type="ECO:0000313" key="15">
    <source>
        <dbReference type="Proteomes" id="UP000062160"/>
    </source>
</evidence>
<dbReference type="NCBIfam" id="NF002636">
    <property type="entry name" value="PRK02304.1-5"/>
    <property type="match status" value="1"/>
</dbReference>
<dbReference type="HAMAP" id="MF_00004">
    <property type="entry name" value="Aden_phosphoribosyltr"/>
    <property type="match status" value="1"/>
</dbReference>
<evidence type="ECO:0000313" key="14">
    <source>
        <dbReference type="EMBL" id="GAQ26090.1"/>
    </source>
</evidence>
<organism evidence="14">
    <name type="scientific">Tepidanaerobacter syntrophicus</name>
    <dbReference type="NCBI Taxonomy" id="224999"/>
    <lineage>
        <taxon>Bacteria</taxon>
        <taxon>Bacillati</taxon>
        <taxon>Bacillota</taxon>
        <taxon>Clostridia</taxon>
        <taxon>Thermosediminibacterales</taxon>
        <taxon>Tepidanaerobacteraceae</taxon>
        <taxon>Tepidanaerobacter</taxon>
    </lineage>
</organism>
<dbReference type="NCBIfam" id="NF002633">
    <property type="entry name" value="PRK02304.1-2"/>
    <property type="match status" value="1"/>
</dbReference>
<evidence type="ECO:0000256" key="11">
    <source>
        <dbReference type="ARBA" id="ARBA00022726"/>
    </source>
</evidence>
<dbReference type="UniPathway" id="UPA00588">
    <property type="reaction ID" value="UER00646"/>
</dbReference>
<name>A0A0U9HHB1_9FIRM</name>
<comment type="function">
    <text evidence="2 12">Catalyzes a salvage reaction resulting in the formation of AMP, that is energically less costly than de novo synthesis.</text>
</comment>
<dbReference type="NCBIfam" id="TIGR01090">
    <property type="entry name" value="apt"/>
    <property type="match status" value="1"/>
</dbReference>
<evidence type="ECO:0000256" key="5">
    <source>
        <dbReference type="ARBA" id="ARBA00008391"/>
    </source>
</evidence>
<evidence type="ECO:0000256" key="8">
    <source>
        <dbReference type="ARBA" id="ARBA00022490"/>
    </source>
</evidence>
<evidence type="ECO:0000256" key="1">
    <source>
        <dbReference type="ARBA" id="ARBA00000868"/>
    </source>
</evidence>
<dbReference type="InterPro" id="IPR029057">
    <property type="entry name" value="PRTase-like"/>
</dbReference>
<dbReference type="GO" id="GO:0016208">
    <property type="term" value="F:AMP binding"/>
    <property type="evidence" value="ECO:0007669"/>
    <property type="project" value="TreeGrafter"/>
</dbReference>
<dbReference type="InterPro" id="IPR005764">
    <property type="entry name" value="Ade_phspho_trans"/>
</dbReference>
<evidence type="ECO:0000256" key="2">
    <source>
        <dbReference type="ARBA" id="ARBA00003968"/>
    </source>
</evidence>
<evidence type="ECO:0000259" key="13">
    <source>
        <dbReference type="Pfam" id="PF00156"/>
    </source>
</evidence>
<dbReference type="OrthoDB" id="9803963at2"/>
<dbReference type="GO" id="GO:0003999">
    <property type="term" value="F:adenine phosphoribosyltransferase activity"/>
    <property type="evidence" value="ECO:0007669"/>
    <property type="project" value="UniProtKB-UniRule"/>
</dbReference>
<comment type="similarity">
    <text evidence="5 12">Belongs to the purine/pyrimidine phosphoribosyltransferase family.</text>
</comment>
<dbReference type="NCBIfam" id="NF002634">
    <property type="entry name" value="PRK02304.1-3"/>
    <property type="match status" value="1"/>
</dbReference>
<dbReference type="Proteomes" id="UP000062160">
    <property type="component" value="Unassembled WGS sequence"/>
</dbReference>
<comment type="subcellular location">
    <subcellularLocation>
        <location evidence="3 12">Cytoplasm</location>
    </subcellularLocation>
</comment>
<protein>
    <recommendedName>
        <fullName evidence="7 12">Adenine phosphoribosyltransferase</fullName>
        <shortName evidence="12">APRT</shortName>
        <ecNumber evidence="7 12">2.4.2.7</ecNumber>
    </recommendedName>
</protein>
<evidence type="ECO:0000256" key="6">
    <source>
        <dbReference type="ARBA" id="ARBA00011738"/>
    </source>
</evidence>
<evidence type="ECO:0000256" key="3">
    <source>
        <dbReference type="ARBA" id="ARBA00004496"/>
    </source>
</evidence>
<keyword evidence="9 12" id="KW-0328">Glycosyltransferase</keyword>
<dbReference type="CDD" id="cd06223">
    <property type="entry name" value="PRTases_typeI"/>
    <property type="match status" value="1"/>
</dbReference>
<dbReference type="Pfam" id="PF00156">
    <property type="entry name" value="Pribosyltran"/>
    <property type="match status" value="1"/>
</dbReference>
<accession>A0A0U9HHB1</accession>
<dbReference type="GO" id="GO:0006166">
    <property type="term" value="P:purine ribonucleoside salvage"/>
    <property type="evidence" value="ECO:0007669"/>
    <property type="project" value="UniProtKB-UniRule"/>
</dbReference>
<evidence type="ECO:0000256" key="12">
    <source>
        <dbReference type="HAMAP-Rule" id="MF_00004"/>
    </source>
</evidence>
<proteinExistence type="inferred from homology"/>
<comment type="subunit">
    <text evidence="6 12">Homodimer.</text>
</comment>
<dbReference type="RefSeq" id="WP_059033863.1">
    <property type="nucleotide sequence ID" value="NZ_BSDN01000007.1"/>
</dbReference>
<comment type="catalytic activity">
    <reaction evidence="1 12">
        <text>AMP + diphosphate = 5-phospho-alpha-D-ribose 1-diphosphate + adenine</text>
        <dbReference type="Rhea" id="RHEA:16609"/>
        <dbReference type="ChEBI" id="CHEBI:16708"/>
        <dbReference type="ChEBI" id="CHEBI:33019"/>
        <dbReference type="ChEBI" id="CHEBI:58017"/>
        <dbReference type="ChEBI" id="CHEBI:456215"/>
        <dbReference type="EC" id="2.4.2.7"/>
    </reaction>
</comment>
<gene>
    <name evidence="12" type="primary">apt</name>
    <name evidence="14" type="ORF">TSYNT_9346</name>
</gene>
<dbReference type="GO" id="GO:0044209">
    <property type="term" value="P:AMP salvage"/>
    <property type="evidence" value="ECO:0007669"/>
    <property type="project" value="UniProtKB-UniRule"/>
</dbReference>
<keyword evidence="10 12" id="KW-0808">Transferase</keyword>
<dbReference type="GO" id="GO:0006168">
    <property type="term" value="P:adenine salvage"/>
    <property type="evidence" value="ECO:0007669"/>
    <property type="project" value="InterPro"/>
</dbReference>
<dbReference type="EC" id="2.4.2.7" evidence="7 12"/>
<dbReference type="GO" id="GO:0002055">
    <property type="term" value="F:adenine binding"/>
    <property type="evidence" value="ECO:0007669"/>
    <property type="project" value="TreeGrafter"/>
</dbReference>
<evidence type="ECO:0000256" key="10">
    <source>
        <dbReference type="ARBA" id="ARBA00022679"/>
    </source>
</evidence>
<dbReference type="PANTHER" id="PTHR32315">
    <property type="entry name" value="ADENINE PHOSPHORIBOSYLTRANSFERASE"/>
    <property type="match status" value="1"/>
</dbReference>
<dbReference type="EMBL" id="DF977003">
    <property type="protein sequence ID" value="GAQ26090.1"/>
    <property type="molecule type" value="Genomic_DNA"/>
</dbReference>
<evidence type="ECO:0000256" key="7">
    <source>
        <dbReference type="ARBA" id="ARBA00011893"/>
    </source>
</evidence>
<dbReference type="GO" id="GO:0005737">
    <property type="term" value="C:cytoplasm"/>
    <property type="evidence" value="ECO:0007669"/>
    <property type="project" value="UniProtKB-SubCell"/>
</dbReference>
<dbReference type="STRING" id="224999.GCA_001485475_02129"/>
<keyword evidence="11 12" id="KW-0660">Purine salvage</keyword>
<dbReference type="InterPro" id="IPR050054">
    <property type="entry name" value="UPRTase/APRTase"/>
</dbReference>
<evidence type="ECO:0000256" key="4">
    <source>
        <dbReference type="ARBA" id="ARBA00004659"/>
    </source>
</evidence>
<evidence type="ECO:0000256" key="9">
    <source>
        <dbReference type="ARBA" id="ARBA00022676"/>
    </source>
</evidence>
<keyword evidence="8 12" id="KW-0963">Cytoplasm</keyword>
<dbReference type="SUPFAM" id="SSF53271">
    <property type="entry name" value="PRTase-like"/>
    <property type="match status" value="1"/>
</dbReference>